<dbReference type="PROSITE" id="PS50022">
    <property type="entry name" value="FA58C_3"/>
    <property type="match status" value="1"/>
</dbReference>
<dbReference type="SUPFAM" id="SSF49785">
    <property type="entry name" value="Galactose-binding domain-like"/>
    <property type="match status" value="1"/>
</dbReference>
<accession>A0A813FYF5</accession>
<dbReference type="EMBL" id="CAJNNV010025632">
    <property type="protein sequence ID" value="CAE8615429.1"/>
    <property type="molecule type" value="Genomic_DNA"/>
</dbReference>
<evidence type="ECO:0000256" key="1">
    <source>
        <dbReference type="ARBA" id="ARBA00022837"/>
    </source>
</evidence>
<protein>
    <submittedName>
        <fullName evidence="5">Uncharacterized protein</fullName>
    </submittedName>
</protein>
<keyword evidence="1" id="KW-0106">Calcium</keyword>
<dbReference type="InterPro" id="IPR002048">
    <property type="entry name" value="EF_hand_dom"/>
</dbReference>
<evidence type="ECO:0000256" key="2">
    <source>
        <dbReference type="SAM" id="MobiDB-lite"/>
    </source>
</evidence>
<comment type="caution">
    <text evidence="5">The sequence shown here is derived from an EMBL/GenBank/DDBJ whole genome shotgun (WGS) entry which is preliminary data.</text>
</comment>
<dbReference type="InterPro" id="IPR008979">
    <property type="entry name" value="Galactose-bd-like_sf"/>
</dbReference>
<dbReference type="InterPro" id="IPR011992">
    <property type="entry name" value="EF-hand-dom_pair"/>
</dbReference>
<dbReference type="SMART" id="SM00231">
    <property type="entry name" value="FA58C"/>
    <property type="match status" value="1"/>
</dbReference>
<reference evidence="5" key="1">
    <citation type="submission" date="2021-02" db="EMBL/GenBank/DDBJ databases">
        <authorList>
            <person name="Dougan E. K."/>
            <person name="Rhodes N."/>
            <person name="Thang M."/>
            <person name="Chan C."/>
        </authorList>
    </citation>
    <scope>NUCLEOTIDE SEQUENCE</scope>
</reference>
<dbReference type="OrthoDB" id="6071166at2759"/>
<evidence type="ECO:0000313" key="6">
    <source>
        <dbReference type="Proteomes" id="UP000654075"/>
    </source>
</evidence>
<dbReference type="Proteomes" id="UP000654075">
    <property type="component" value="Unassembled WGS sequence"/>
</dbReference>
<feature type="compositionally biased region" description="Polar residues" evidence="2">
    <location>
        <begin position="414"/>
        <end position="434"/>
    </location>
</feature>
<evidence type="ECO:0000259" key="4">
    <source>
        <dbReference type="PROSITE" id="PS50222"/>
    </source>
</evidence>
<dbReference type="InterPro" id="IPR000421">
    <property type="entry name" value="FA58C"/>
</dbReference>
<sequence>MNKQTLCLLGPQEEGCEAALAQTARLGNSANKVLWREKDTYVVRCDDMEAEQKTLDFTFKELEGLDSFLEEKQGKLVVGMLRRSYAALKTVTLVYRNSEEAQDDVEIIKTPQGWQVRQVAADGTAKKVGVCGGQQLLKFTHALPNSFHKTLLTDKAFDIDNLPCRWQEIYLEEGKPPWHTQAHGERTLQPPASEDLWYPCKLVFDVLIPGSEALSAIPGGDGPHSESMLKPRDLTLEYLLELRELGHGAKITFQHFPQERINRADLRIRHCHVLELEEHAHSSTQNDADLCSTWLMSSSITPAHLGFVFKKLVAFVRKEMHSFESGKKDKFEILLAKSLRCVEINNLLETGGRSKTLADDIHHTTWLDEELSVRKAEIYALLDSSPLYFVRELDTTTNSHSRPPISLRHKSAETRQQTQQMSQPVTSSLARQPQSGNSAASAARVASKAVTGAFCAHADNPDIDAAITFLKEQAVLYLSSLRDRDDRSTTTTVLSSSEDGRISPKEFERLMIMCGVTWLTAAQTRALFDSMDTDNSGKLNIAELLSCANRVMQLTQRADDFWEEKKKAGIPLKIGEVLGEFWQTLQLGTDLVGTKRRPLVLDSHITASSYFKDQAESGRGQMWQSRLDSEEAAWIGKPRDQDPEPWLQWDFAGVRQVTAIVTRGRPDADQWVESYKISFTKLCRRVGDDEQEEEWQEYAGGQEFHGNSDRHTKYEHLLNPPIQAARVRLHPTYWHGRCPSLRATLYSSSSVTSSRNLNVK</sequence>
<dbReference type="SUPFAM" id="SSF47473">
    <property type="entry name" value="EF-hand"/>
    <property type="match status" value="1"/>
</dbReference>
<evidence type="ECO:0000259" key="3">
    <source>
        <dbReference type="PROSITE" id="PS50022"/>
    </source>
</evidence>
<dbReference type="Gene3D" id="2.60.120.260">
    <property type="entry name" value="Galactose-binding domain-like"/>
    <property type="match status" value="1"/>
</dbReference>
<feature type="domain" description="F5/8 type C" evidence="3">
    <location>
        <begin position="587"/>
        <end position="748"/>
    </location>
</feature>
<gene>
    <name evidence="5" type="ORF">PGLA1383_LOCUS33143</name>
</gene>
<dbReference type="Pfam" id="PF00754">
    <property type="entry name" value="F5_F8_type_C"/>
    <property type="match status" value="1"/>
</dbReference>
<dbReference type="AlphaFoldDB" id="A0A813FYF5"/>
<feature type="region of interest" description="Disordered" evidence="2">
    <location>
        <begin position="396"/>
        <end position="440"/>
    </location>
</feature>
<proteinExistence type="predicted"/>
<dbReference type="PROSITE" id="PS00018">
    <property type="entry name" value="EF_HAND_1"/>
    <property type="match status" value="1"/>
</dbReference>
<dbReference type="GO" id="GO:0005509">
    <property type="term" value="F:calcium ion binding"/>
    <property type="evidence" value="ECO:0007669"/>
    <property type="project" value="InterPro"/>
</dbReference>
<name>A0A813FYF5_POLGL</name>
<dbReference type="InterPro" id="IPR018247">
    <property type="entry name" value="EF_Hand_1_Ca_BS"/>
</dbReference>
<keyword evidence="6" id="KW-1185">Reference proteome</keyword>
<organism evidence="5 6">
    <name type="scientific">Polarella glacialis</name>
    <name type="common">Dinoflagellate</name>
    <dbReference type="NCBI Taxonomy" id="89957"/>
    <lineage>
        <taxon>Eukaryota</taxon>
        <taxon>Sar</taxon>
        <taxon>Alveolata</taxon>
        <taxon>Dinophyceae</taxon>
        <taxon>Suessiales</taxon>
        <taxon>Suessiaceae</taxon>
        <taxon>Polarella</taxon>
    </lineage>
</organism>
<dbReference type="Pfam" id="PF13202">
    <property type="entry name" value="EF-hand_5"/>
    <property type="match status" value="1"/>
</dbReference>
<dbReference type="CDD" id="cd00051">
    <property type="entry name" value="EFh"/>
    <property type="match status" value="1"/>
</dbReference>
<dbReference type="PANTHER" id="PTHR24543">
    <property type="entry name" value="MULTICOPPER OXIDASE-RELATED"/>
    <property type="match status" value="1"/>
</dbReference>
<evidence type="ECO:0000313" key="5">
    <source>
        <dbReference type="EMBL" id="CAE8615429.1"/>
    </source>
</evidence>
<dbReference type="Gene3D" id="1.10.238.10">
    <property type="entry name" value="EF-hand"/>
    <property type="match status" value="1"/>
</dbReference>
<dbReference type="PROSITE" id="PS50222">
    <property type="entry name" value="EF_HAND_2"/>
    <property type="match status" value="1"/>
</dbReference>
<feature type="domain" description="EF-hand" evidence="4">
    <location>
        <begin position="519"/>
        <end position="554"/>
    </location>
</feature>